<reference evidence="4 5" key="1">
    <citation type="submission" date="2020-10" db="EMBL/GenBank/DDBJ databases">
        <title>Wide distribution of Phycisphaera-like planctomycetes from WD2101 soil group in peatlands and genome analysis of the first cultivated representative.</title>
        <authorList>
            <person name="Dedysh S.N."/>
            <person name="Beletsky A.V."/>
            <person name="Ivanova A."/>
            <person name="Kulichevskaya I.S."/>
            <person name="Suzina N.E."/>
            <person name="Philippov D.A."/>
            <person name="Rakitin A.L."/>
            <person name="Mardanov A.V."/>
            <person name="Ravin N.V."/>
        </authorList>
    </citation>
    <scope>NUCLEOTIDE SEQUENCE [LARGE SCALE GENOMIC DNA]</scope>
    <source>
        <strain evidence="4 5">M1803</strain>
    </source>
</reference>
<name>A0A7M2WYG5_9BACT</name>
<feature type="transmembrane region" description="Helical" evidence="3">
    <location>
        <begin position="213"/>
        <end position="231"/>
    </location>
</feature>
<keyword evidence="2" id="KW-0802">TPR repeat</keyword>
<feature type="transmembrane region" description="Helical" evidence="3">
    <location>
        <begin position="300"/>
        <end position="319"/>
    </location>
</feature>
<keyword evidence="1" id="KW-0677">Repeat</keyword>
<feature type="transmembrane region" description="Helical" evidence="3">
    <location>
        <begin position="79"/>
        <end position="96"/>
    </location>
</feature>
<dbReference type="PANTHER" id="PTHR44227:SF3">
    <property type="entry name" value="PROTEIN O-MANNOSYL-TRANSFERASE TMTC4"/>
    <property type="match status" value="1"/>
</dbReference>
<feature type="transmembrane region" description="Helical" evidence="3">
    <location>
        <begin position="154"/>
        <end position="170"/>
    </location>
</feature>
<sequence>MPALVAAALSLALYAVTLGGTFIYDDLYIARDDPRLASPDRWRYFWTDQYFPEGADKLFRPLTSMTYALQAYTTGDRAWPFHLVNWLLAAACAAAVTEFSRRLAGWWPGLIAGLLFAAHPIHVEAVAGIVGRAELMCALATIGGLTLYVGKRLTARRVAAIVACCIAALLSKEQGIFFPLLLAMLAGLQWLGRRRNPAPAAMIATPDLSQRRLGVILAMCLVYVIAGYFFYREAILPLAWDRALIEWGLNPMVASTGADRWLMPLVILGRYAALLLWPRTLSVDYGAEVIGSSVRWSEPWFYVGVMVVIGSVVLLVRSLRRRDVPVAFCTLAAGQLYGVVSNLPSIIGTILAERLMFLPSAFLAVLAGIGITRFAAGSMARRRTAVIAVLSLLLLGSLRTYTYALRWNDPLALYAVALQEHPKSVQLHRGVFAQYASQGRWTEARQIGESCVAAAPNYWRSYVLVASADIELGHIQRARELLQYAKDHHYNNELIGAWMQLEGRIEELNGGPATRPTE</sequence>
<accession>A0A7M2WYG5</accession>
<dbReference type="AlphaFoldDB" id="A0A7M2WYG5"/>
<dbReference type="KEGG" id="hbs:IPV69_03540"/>
<evidence type="ECO:0000313" key="4">
    <source>
        <dbReference type="EMBL" id="QOV90453.1"/>
    </source>
</evidence>
<keyword evidence="3" id="KW-1133">Transmembrane helix</keyword>
<dbReference type="Proteomes" id="UP000593765">
    <property type="component" value="Chromosome"/>
</dbReference>
<dbReference type="SUPFAM" id="SSF48452">
    <property type="entry name" value="TPR-like"/>
    <property type="match status" value="1"/>
</dbReference>
<keyword evidence="5" id="KW-1185">Reference proteome</keyword>
<evidence type="ECO:0008006" key="6">
    <source>
        <dbReference type="Google" id="ProtNLM"/>
    </source>
</evidence>
<evidence type="ECO:0000256" key="1">
    <source>
        <dbReference type="ARBA" id="ARBA00022737"/>
    </source>
</evidence>
<feature type="transmembrane region" description="Helical" evidence="3">
    <location>
        <begin position="129"/>
        <end position="149"/>
    </location>
</feature>
<dbReference type="Gene3D" id="1.25.40.10">
    <property type="entry name" value="Tetratricopeptide repeat domain"/>
    <property type="match status" value="1"/>
</dbReference>
<proteinExistence type="predicted"/>
<feature type="transmembrane region" description="Helical" evidence="3">
    <location>
        <begin position="176"/>
        <end position="192"/>
    </location>
</feature>
<dbReference type="EMBL" id="CP063458">
    <property type="protein sequence ID" value="QOV90453.1"/>
    <property type="molecule type" value="Genomic_DNA"/>
</dbReference>
<feature type="transmembrane region" description="Helical" evidence="3">
    <location>
        <begin position="357"/>
        <end position="376"/>
    </location>
</feature>
<evidence type="ECO:0000256" key="2">
    <source>
        <dbReference type="ARBA" id="ARBA00022803"/>
    </source>
</evidence>
<dbReference type="RefSeq" id="WP_206293536.1">
    <property type="nucleotide sequence ID" value="NZ_CP063458.1"/>
</dbReference>
<keyword evidence="3" id="KW-0472">Membrane</keyword>
<organism evidence="4 5">
    <name type="scientific">Humisphaera borealis</name>
    <dbReference type="NCBI Taxonomy" id="2807512"/>
    <lineage>
        <taxon>Bacteria</taxon>
        <taxon>Pseudomonadati</taxon>
        <taxon>Planctomycetota</taxon>
        <taxon>Phycisphaerae</taxon>
        <taxon>Tepidisphaerales</taxon>
        <taxon>Tepidisphaeraceae</taxon>
        <taxon>Humisphaera</taxon>
    </lineage>
</organism>
<gene>
    <name evidence="4" type="ORF">IPV69_03540</name>
</gene>
<feature type="transmembrane region" description="Helical" evidence="3">
    <location>
        <begin position="326"/>
        <end position="351"/>
    </location>
</feature>
<dbReference type="PANTHER" id="PTHR44227">
    <property type="match status" value="1"/>
</dbReference>
<keyword evidence="3" id="KW-0812">Transmembrane</keyword>
<evidence type="ECO:0000313" key="5">
    <source>
        <dbReference type="Proteomes" id="UP000593765"/>
    </source>
</evidence>
<dbReference type="InterPro" id="IPR052346">
    <property type="entry name" value="O-mannosyl-transferase_TMTC"/>
</dbReference>
<feature type="transmembrane region" description="Helical" evidence="3">
    <location>
        <begin position="385"/>
        <end position="404"/>
    </location>
</feature>
<dbReference type="InterPro" id="IPR011990">
    <property type="entry name" value="TPR-like_helical_dom_sf"/>
</dbReference>
<evidence type="ECO:0000256" key="3">
    <source>
        <dbReference type="SAM" id="Phobius"/>
    </source>
</evidence>
<feature type="transmembrane region" description="Helical" evidence="3">
    <location>
        <begin position="103"/>
        <end position="123"/>
    </location>
</feature>
<protein>
    <recommendedName>
        <fullName evidence="6">Glycosyltransferase RgtA/B/C/D-like domain-containing protein</fullName>
    </recommendedName>
</protein>